<protein>
    <submittedName>
        <fullName evidence="1">Uncharacterized protein</fullName>
    </submittedName>
</protein>
<evidence type="ECO:0000313" key="2">
    <source>
        <dbReference type="Proteomes" id="UP000261875"/>
    </source>
</evidence>
<dbReference type="AlphaFoldDB" id="A0A2U8I473"/>
<reference evidence="1 2" key="1">
    <citation type="submission" date="2017-05" db="EMBL/GenBank/DDBJ databases">
        <title>Genome sequence of Candidatus Fukatsuia symbiotica and Candidatus Hamiltonella defensa from Acyrthosiphon pisum strain 5D.</title>
        <authorList>
            <person name="Patel V.A."/>
            <person name="Chevignon G."/>
            <person name="Russell J.A."/>
            <person name="Oliver K.M."/>
        </authorList>
    </citation>
    <scope>NUCLEOTIDE SEQUENCE [LARGE SCALE GENOMIC DNA]</scope>
    <source>
        <strain evidence="1 2">5D</strain>
    </source>
</reference>
<organism evidence="1 2">
    <name type="scientific">Candidatus Fukatsuia symbiotica</name>
    <dbReference type="NCBI Taxonomy" id="1878942"/>
    <lineage>
        <taxon>Bacteria</taxon>
        <taxon>Pseudomonadati</taxon>
        <taxon>Pseudomonadota</taxon>
        <taxon>Gammaproteobacteria</taxon>
        <taxon>Enterobacterales</taxon>
        <taxon>Yersiniaceae</taxon>
        <taxon>Candidatus Fukatsuia</taxon>
    </lineage>
</organism>
<name>A0A2U8I473_9GAMM</name>
<gene>
    <name evidence="1" type="ORF">CCS41_04765</name>
</gene>
<keyword evidence="2" id="KW-1185">Reference proteome</keyword>
<accession>A0A2U8I473</accession>
<evidence type="ECO:0000313" key="1">
    <source>
        <dbReference type="EMBL" id="AWK13941.1"/>
    </source>
</evidence>
<dbReference type="EMBL" id="CP021659">
    <property type="protein sequence ID" value="AWK13941.1"/>
    <property type="molecule type" value="Genomic_DNA"/>
</dbReference>
<sequence>MKHFSNKFNMIGTVTQNNFFVSYDNTNRYNIFLKKQVVNYGHALKEKISNHNKVVINSKLNNIATRIQKRINRANLSSDDLSRYPKELDNLLKEDSGSQKENIRNFFKCCIFLSKHNTEKSTKNNYFYFTNKTHSLRMLSKMDCLYSNIPEITEEKLNVVLSDILLHIDYFREDQSIEIEKKTESYVVERKKENIYSYNKFKFLYSSEELSVTEKMVEEDTYALKILNSEDSKKSVISVARMLHYYLKKNLSSIRKQNDFFETYKFCMQNRIGTYPIFKIKNHSFKDILEIFKKNEDHIILLSLIWPIFIEGNGTGSDIKK</sequence>
<proteinExistence type="predicted"/>
<dbReference type="Proteomes" id="UP000261875">
    <property type="component" value="Chromosome"/>
</dbReference>
<dbReference type="KEGG" id="fsm:CCS41_04765"/>